<dbReference type="NCBIfam" id="NF002806">
    <property type="entry name" value="PRK02948.1"/>
    <property type="match status" value="1"/>
</dbReference>
<feature type="binding site" evidence="11">
    <location>
        <begin position="200"/>
        <end position="202"/>
    </location>
    <ligand>
        <name>pyridoxal 5'-phosphate</name>
        <dbReference type="ChEBI" id="CHEBI:597326"/>
    </ligand>
</feature>
<proteinExistence type="inferred from homology"/>
<keyword evidence="5 11" id="KW-0001">2Fe-2S</keyword>
<feature type="domain" description="Aminotransferase class V" evidence="13">
    <location>
        <begin position="5"/>
        <end position="367"/>
    </location>
</feature>
<dbReference type="PATRIC" id="fig|1703771.3.peg.991"/>
<comment type="pathway">
    <text evidence="11">Cofactor biosynthesis; iron-sulfur cluster biosynthesis.</text>
</comment>
<dbReference type="PROSITE" id="PS00595">
    <property type="entry name" value="AA_TRANSFER_CLASS_5"/>
    <property type="match status" value="1"/>
</dbReference>
<name>A0A0S7WEP5_UNCT6</name>
<keyword evidence="8 11" id="KW-0408">Iron</keyword>
<evidence type="ECO:0000313" key="15">
    <source>
        <dbReference type="Proteomes" id="UP000051124"/>
    </source>
</evidence>
<evidence type="ECO:0000256" key="11">
    <source>
        <dbReference type="HAMAP-Rule" id="MF_00331"/>
    </source>
</evidence>
<dbReference type="PIRSF" id="PIRSF005572">
    <property type="entry name" value="NifS"/>
    <property type="match status" value="1"/>
</dbReference>
<feature type="binding site" evidence="11">
    <location>
        <position position="180"/>
    </location>
    <ligand>
        <name>pyridoxal 5'-phosphate</name>
        <dbReference type="ChEBI" id="CHEBI:597326"/>
    </ligand>
</feature>
<dbReference type="GO" id="GO:1990221">
    <property type="term" value="C:L-cysteine desulfurase complex"/>
    <property type="evidence" value="ECO:0007669"/>
    <property type="project" value="UniProtKB-ARBA"/>
</dbReference>
<dbReference type="InterPro" id="IPR000192">
    <property type="entry name" value="Aminotrans_V_dom"/>
</dbReference>
<dbReference type="NCBIfam" id="TIGR03402">
    <property type="entry name" value="FeS_nifS"/>
    <property type="match status" value="1"/>
</dbReference>
<dbReference type="InterPro" id="IPR016454">
    <property type="entry name" value="Cysteine_dSase"/>
</dbReference>
<feature type="binding site" evidence="11">
    <location>
        <begin position="72"/>
        <end position="73"/>
    </location>
    <ligand>
        <name>pyridoxal 5'-phosphate</name>
        <dbReference type="ChEBI" id="CHEBI:597326"/>
    </ligand>
</feature>
<keyword evidence="7 11" id="KW-0663">Pyridoxal phosphate</keyword>
<dbReference type="GO" id="GO:0030170">
    <property type="term" value="F:pyridoxal phosphate binding"/>
    <property type="evidence" value="ECO:0007669"/>
    <property type="project" value="UniProtKB-UniRule"/>
</dbReference>
<comment type="caution">
    <text evidence="14">The sequence shown here is derived from an EMBL/GenBank/DDBJ whole genome shotgun (WGS) entry which is preliminary data.</text>
</comment>
<dbReference type="InterPro" id="IPR015421">
    <property type="entry name" value="PyrdxlP-dep_Trfase_major"/>
</dbReference>
<dbReference type="EC" id="2.8.1.7" evidence="11"/>
<keyword evidence="4 11" id="KW-0808">Transferase</keyword>
<dbReference type="GO" id="GO:0044571">
    <property type="term" value="P:[2Fe-2S] cluster assembly"/>
    <property type="evidence" value="ECO:0007669"/>
    <property type="project" value="UniProtKB-UniRule"/>
</dbReference>
<reference evidence="14 15" key="1">
    <citation type="journal article" date="2015" name="Microbiome">
        <title>Genomic resolution of linkages in carbon, nitrogen, and sulfur cycling among widespread estuary sediment bacteria.</title>
        <authorList>
            <person name="Baker B.J."/>
            <person name="Lazar C.S."/>
            <person name="Teske A.P."/>
            <person name="Dick G.J."/>
        </authorList>
    </citation>
    <scope>NUCLEOTIDE SEQUENCE [LARGE SCALE GENOMIC DNA]</scope>
    <source>
        <strain evidence="14">DG_26</strain>
    </source>
</reference>
<dbReference type="InterPro" id="IPR015422">
    <property type="entry name" value="PyrdxlP-dep_Trfase_small"/>
</dbReference>
<dbReference type="GO" id="GO:0031071">
    <property type="term" value="F:cysteine desulfurase activity"/>
    <property type="evidence" value="ECO:0007669"/>
    <property type="project" value="UniProtKB-UniRule"/>
</dbReference>
<dbReference type="GO" id="GO:0006520">
    <property type="term" value="P:amino acid metabolic process"/>
    <property type="evidence" value="ECO:0007669"/>
    <property type="project" value="InterPro"/>
</dbReference>
<dbReference type="HAMAP" id="MF_00331">
    <property type="entry name" value="Cys_desulf_IscS"/>
    <property type="match status" value="1"/>
</dbReference>
<evidence type="ECO:0000256" key="6">
    <source>
        <dbReference type="ARBA" id="ARBA00022723"/>
    </source>
</evidence>
<accession>A0A0S7WEP5</accession>
<comment type="subunit">
    <text evidence="11">Homodimer. Forms a heterotetramer with IscU, interacts with other sulfur acceptors.</text>
</comment>
<dbReference type="EMBL" id="LIZT01000109">
    <property type="protein sequence ID" value="KPJ48590.1"/>
    <property type="molecule type" value="Genomic_DNA"/>
</dbReference>
<dbReference type="Gene3D" id="3.90.1150.10">
    <property type="entry name" value="Aspartate Aminotransferase, domain 1"/>
    <property type="match status" value="1"/>
</dbReference>
<dbReference type="InterPro" id="IPR015424">
    <property type="entry name" value="PyrdxlP-dep_Trfase"/>
</dbReference>
<evidence type="ECO:0000256" key="5">
    <source>
        <dbReference type="ARBA" id="ARBA00022714"/>
    </source>
</evidence>
<keyword evidence="6 11" id="KW-0479">Metal-binding</keyword>
<dbReference type="GO" id="GO:0051537">
    <property type="term" value="F:2 iron, 2 sulfur cluster binding"/>
    <property type="evidence" value="ECO:0007669"/>
    <property type="project" value="UniProtKB-UniRule"/>
</dbReference>
<dbReference type="Gene3D" id="1.10.260.50">
    <property type="match status" value="1"/>
</dbReference>
<dbReference type="Pfam" id="PF00266">
    <property type="entry name" value="Aminotran_5"/>
    <property type="match status" value="1"/>
</dbReference>
<comment type="catalytic activity">
    <reaction evidence="10 11">
        <text>(sulfur carrier)-H + L-cysteine = (sulfur carrier)-SH + L-alanine</text>
        <dbReference type="Rhea" id="RHEA:43892"/>
        <dbReference type="Rhea" id="RHEA-COMP:14737"/>
        <dbReference type="Rhea" id="RHEA-COMP:14739"/>
        <dbReference type="ChEBI" id="CHEBI:29917"/>
        <dbReference type="ChEBI" id="CHEBI:35235"/>
        <dbReference type="ChEBI" id="CHEBI:57972"/>
        <dbReference type="ChEBI" id="CHEBI:64428"/>
        <dbReference type="EC" id="2.8.1.7"/>
    </reaction>
</comment>
<feature type="modified residue" description="N6-(pyridoxal phosphate)lysine" evidence="11">
    <location>
        <position position="203"/>
    </location>
</feature>
<dbReference type="SUPFAM" id="SSF53383">
    <property type="entry name" value="PLP-dependent transferases"/>
    <property type="match status" value="1"/>
</dbReference>
<dbReference type="PANTHER" id="PTHR11601:SF34">
    <property type="entry name" value="CYSTEINE DESULFURASE"/>
    <property type="match status" value="1"/>
</dbReference>
<evidence type="ECO:0000256" key="12">
    <source>
        <dbReference type="RuleBase" id="RU004504"/>
    </source>
</evidence>
<comment type="cofactor">
    <cofactor evidence="1 11 12">
        <name>pyridoxal 5'-phosphate</name>
        <dbReference type="ChEBI" id="CHEBI:597326"/>
    </cofactor>
</comment>
<dbReference type="InterPro" id="IPR010240">
    <property type="entry name" value="Cys_deSase_IscS"/>
</dbReference>
<feature type="binding site" description="via persulfide group" evidence="11">
    <location>
        <position position="326"/>
    </location>
    <ligand>
        <name>[2Fe-2S] cluster</name>
        <dbReference type="ChEBI" id="CHEBI:190135"/>
        <note>ligand shared with IscU</note>
    </ligand>
</feature>
<feature type="active site" description="Cysteine persulfide intermediate" evidence="11">
    <location>
        <position position="326"/>
    </location>
</feature>
<evidence type="ECO:0000313" key="14">
    <source>
        <dbReference type="EMBL" id="KPJ48590.1"/>
    </source>
</evidence>
<sequence length="387" mass="42067">MKDRIYLDHNATTPTDKRVLEAMLPYFSDNFGNASSLHRFGQRAHVALEDARAQVASILGAGEKEIVFTSGGSESDNFAVKGTAYSHQDKGRHIVTSAIEHPAVLNTCEHLQERGFDVTFISVDERGVVDLNELEDAIRKDTILVTIMYANNEVGTIQPIAEISKMVKKRGILFHTDAVQAVGKLEMDVNRLGVDMLSVSAHKLYGPKGVGALYIRSGVEITPLIHGGHHEKGRRASTENLPGVVGLGKACEICMSEMKEESKRLTTLRERLWEGLNSRISDTTLLGHPTKRLPGTLAVAFKYVEGESVLLNLDLEGIAVSSGSACTSGSIEPSHVLLAMSVPPELARGGIRLSLGRGNTEEQIDRVIDVTPGIIEKLRAMSPLTKK</sequence>
<evidence type="ECO:0000256" key="9">
    <source>
        <dbReference type="ARBA" id="ARBA00023014"/>
    </source>
</evidence>
<evidence type="ECO:0000256" key="7">
    <source>
        <dbReference type="ARBA" id="ARBA00022898"/>
    </source>
</evidence>
<dbReference type="Proteomes" id="UP000051124">
    <property type="component" value="Unassembled WGS sequence"/>
</dbReference>
<dbReference type="Gene3D" id="3.40.640.10">
    <property type="entry name" value="Type I PLP-dependent aspartate aminotransferase-like (Major domain)"/>
    <property type="match status" value="1"/>
</dbReference>
<organism evidence="14 15">
    <name type="scientific">candidate division TA06 bacterium DG_26</name>
    <dbReference type="NCBI Taxonomy" id="1703771"/>
    <lineage>
        <taxon>Bacteria</taxon>
        <taxon>Bacteria division TA06</taxon>
    </lineage>
</organism>
<feature type="binding site" evidence="11">
    <location>
        <position position="238"/>
    </location>
    <ligand>
        <name>pyridoxal 5'-phosphate</name>
        <dbReference type="ChEBI" id="CHEBI:597326"/>
    </ligand>
</feature>
<comment type="similarity">
    <text evidence="2 11">Belongs to the class-V pyridoxal-phosphate-dependent aminotransferase family. NifS/IscS subfamily.</text>
</comment>
<dbReference type="InterPro" id="IPR017772">
    <property type="entry name" value="Cys_deSase_NifS_bac/arc"/>
</dbReference>
<evidence type="ECO:0000256" key="1">
    <source>
        <dbReference type="ARBA" id="ARBA00001933"/>
    </source>
</evidence>
<evidence type="ECO:0000259" key="13">
    <source>
        <dbReference type="Pfam" id="PF00266"/>
    </source>
</evidence>
<evidence type="ECO:0000256" key="10">
    <source>
        <dbReference type="ARBA" id="ARBA00050776"/>
    </source>
</evidence>
<evidence type="ECO:0000256" key="4">
    <source>
        <dbReference type="ARBA" id="ARBA00022679"/>
    </source>
</evidence>
<dbReference type="UniPathway" id="UPA00266"/>
<comment type="function">
    <text evidence="11">Master enzyme that delivers sulfur to a number of partners involved in Fe-S cluster assembly, tRNA modification or cofactor biosynthesis. Catalyzes the removal of elemental sulfur atoms from cysteine to produce alanine. Functions as a sulfur delivery protein for Fe-S cluster synthesis onto IscU, an Fe-S scaffold assembly protein, as well as other S acceptor proteins.</text>
</comment>
<evidence type="ECO:0000256" key="8">
    <source>
        <dbReference type="ARBA" id="ARBA00023004"/>
    </source>
</evidence>
<dbReference type="AlphaFoldDB" id="A0A0S7WEP5"/>
<evidence type="ECO:0000256" key="3">
    <source>
        <dbReference type="ARBA" id="ARBA00022490"/>
    </source>
</evidence>
<dbReference type="GO" id="GO:0046872">
    <property type="term" value="F:metal ion binding"/>
    <property type="evidence" value="ECO:0007669"/>
    <property type="project" value="UniProtKB-KW"/>
</dbReference>
<keyword evidence="9 11" id="KW-0411">Iron-sulfur</keyword>
<evidence type="ECO:0000256" key="2">
    <source>
        <dbReference type="ARBA" id="ARBA00006490"/>
    </source>
</evidence>
<dbReference type="FunFam" id="3.40.640.10:FF:000003">
    <property type="entry name" value="Cysteine desulfurase IscS"/>
    <property type="match status" value="1"/>
</dbReference>
<protein>
    <recommendedName>
        <fullName evidence="11">Cysteine desulfurase IscS</fullName>
        <ecNumber evidence="11">2.8.1.7</ecNumber>
    </recommendedName>
</protein>
<comment type="subcellular location">
    <subcellularLocation>
        <location evidence="11">Cytoplasm</location>
    </subcellularLocation>
</comment>
<dbReference type="PANTHER" id="PTHR11601">
    <property type="entry name" value="CYSTEINE DESULFURYLASE FAMILY MEMBER"/>
    <property type="match status" value="1"/>
</dbReference>
<dbReference type="InterPro" id="IPR020578">
    <property type="entry name" value="Aminotrans_V_PyrdxlP_BS"/>
</dbReference>
<gene>
    <name evidence="11" type="primary">iscS</name>
    <name evidence="14" type="ORF">AMJ40_07255</name>
</gene>
<keyword evidence="3 11" id="KW-0963">Cytoplasm</keyword>
<feature type="binding site" evidence="11">
    <location>
        <position position="152"/>
    </location>
    <ligand>
        <name>pyridoxal 5'-phosphate</name>
        <dbReference type="ChEBI" id="CHEBI:597326"/>
    </ligand>
</feature>